<keyword evidence="3" id="KW-1185">Reference proteome</keyword>
<proteinExistence type="predicted"/>
<dbReference type="EMBL" id="JASPKY010000638">
    <property type="protein sequence ID" value="KAK9687496.1"/>
    <property type="molecule type" value="Genomic_DNA"/>
</dbReference>
<feature type="region of interest" description="Disordered" evidence="1">
    <location>
        <begin position="61"/>
        <end position="104"/>
    </location>
</feature>
<feature type="compositionally biased region" description="Acidic residues" evidence="1">
    <location>
        <begin position="65"/>
        <end position="78"/>
    </location>
</feature>
<reference evidence="2 3" key="1">
    <citation type="journal article" date="2024" name="BMC Genomics">
        <title>De novo assembly and annotation of Popillia japonica's genome with initial clues to its potential as an invasive pest.</title>
        <authorList>
            <person name="Cucini C."/>
            <person name="Boschi S."/>
            <person name="Funari R."/>
            <person name="Cardaioli E."/>
            <person name="Iannotti N."/>
            <person name="Marturano G."/>
            <person name="Paoli F."/>
            <person name="Bruttini M."/>
            <person name="Carapelli A."/>
            <person name="Frati F."/>
            <person name="Nardi F."/>
        </authorList>
    </citation>
    <scope>NUCLEOTIDE SEQUENCE [LARGE SCALE GENOMIC DNA]</scope>
    <source>
        <strain evidence="2">DMR45628</strain>
    </source>
</reference>
<evidence type="ECO:0000313" key="3">
    <source>
        <dbReference type="Proteomes" id="UP001458880"/>
    </source>
</evidence>
<comment type="caution">
    <text evidence="2">The sequence shown here is derived from an EMBL/GenBank/DDBJ whole genome shotgun (WGS) entry which is preliminary data.</text>
</comment>
<feature type="compositionally biased region" description="Polar residues" evidence="1">
    <location>
        <begin position="28"/>
        <end position="37"/>
    </location>
</feature>
<organism evidence="2 3">
    <name type="scientific">Popillia japonica</name>
    <name type="common">Japanese beetle</name>
    <dbReference type="NCBI Taxonomy" id="7064"/>
    <lineage>
        <taxon>Eukaryota</taxon>
        <taxon>Metazoa</taxon>
        <taxon>Ecdysozoa</taxon>
        <taxon>Arthropoda</taxon>
        <taxon>Hexapoda</taxon>
        <taxon>Insecta</taxon>
        <taxon>Pterygota</taxon>
        <taxon>Neoptera</taxon>
        <taxon>Endopterygota</taxon>
        <taxon>Coleoptera</taxon>
        <taxon>Polyphaga</taxon>
        <taxon>Scarabaeiformia</taxon>
        <taxon>Scarabaeidae</taxon>
        <taxon>Rutelinae</taxon>
        <taxon>Popillia</taxon>
    </lineage>
</organism>
<sequence length="117" mass="12888">MTSSLIASETKKTAETDKEEAKIFVNGETPNSVEETQTVSNEIENEGQKESVELFDIAESSGNIEENDDVEYIPESDSSDSASGEAEIGVVPDEVRRSSRIPKPKKHEDYLLYTACL</sequence>
<evidence type="ECO:0000256" key="1">
    <source>
        <dbReference type="SAM" id="MobiDB-lite"/>
    </source>
</evidence>
<feature type="compositionally biased region" description="Basic and acidic residues" evidence="1">
    <location>
        <begin position="9"/>
        <end position="22"/>
    </location>
</feature>
<gene>
    <name evidence="2" type="ORF">QE152_g36230</name>
</gene>
<name>A0AAW1IDL9_POPJA</name>
<feature type="region of interest" description="Disordered" evidence="1">
    <location>
        <begin position="1"/>
        <end position="37"/>
    </location>
</feature>
<dbReference type="Proteomes" id="UP001458880">
    <property type="component" value="Unassembled WGS sequence"/>
</dbReference>
<accession>A0AAW1IDL9</accession>
<evidence type="ECO:0000313" key="2">
    <source>
        <dbReference type="EMBL" id="KAK9687496.1"/>
    </source>
</evidence>
<protein>
    <submittedName>
        <fullName evidence="2">Uncharacterized protein</fullName>
    </submittedName>
</protein>
<dbReference type="AlphaFoldDB" id="A0AAW1IDL9"/>